<dbReference type="EMBL" id="AKGD01000003">
    <property type="protein sequence ID" value="EIT68322.1"/>
    <property type="molecule type" value="Genomic_DNA"/>
</dbReference>
<evidence type="ECO:0000313" key="3">
    <source>
        <dbReference type="Proteomes" id="UP000003704"/>
    </source>
</evidence>
<organism evidence="2 3">
    <name type="scientific">Hydrocarboniphaga effusa AP103</name>
    <dbReference type="NCBI Taxonomy" id="1172194"/>
    <lineage>
        <taxon>Bacteria</taxon>
        <taxon>Pseudomonadati</taxon>
        <taxon>Pseudomonadota</taxon>
        <taxon>Gammaproteobacteria</taxon>
        <taxon>Nevskiales</taxon>
        <taxon>Nevskiaceae</taxon>
        <taxon>Hydrocarboniphaga</taxon>
    </lineage>
</organism>
<sequence length="321" mass="35089">MTTLNSALHQHPFPRQLVFATNFSEACHAAIPLVAQWVDSLQAKLTLLHVHAAGTHLQAKRSLDSFFAEAAHYPNSERVLRSGKPAEAIAEYCRSQPNSLLVMPPSTRSSLPRPLHSSLRAKVLHDVITPMLTLPHTDRIPEPPSTGGHVACWISGQETRLDHVREAAALAQRRGAELHLMHALPEVSEGMLIEALYSDRPLSESVAGQRLADIASQLGNELPIRLHIGTGEPESVLRKLLKRTQASILVVDRGAVMRKRLMQASFNSKLADSPCLLICVPPREAEGRDPMLPAPQSSVFGARPLPARRLAGIAQQPARTH</sequence>
<protein>
    <recommendedName>
        <fullName evidence="1">UspA domain-containing protein</fullName>
    </recommendedName>
</protein>
<dbReference type="InterPro" id="IPR006016">
    <property type="entry name" value="UspA"/>
</dbReference>
<dbReference type="CDD" id="cd00293">
    <property type="entry name" value="USP-like"/>
    <property type="match status" value="1"/>
</dbReference>
<dbReference type="AlphaFoldDB" id="I7Z9G3"/>
<name>I7Z9G3_9GAMM</name>
<dbReference type="OrthoDB" id="109064at2"/>
<comment type="caution">
    <text evidence="2">The sequence shown here is derived from an EMBL/GenBank/DDBJ whole genome shotgun (WGS) entry which is preliminary data.</text>
</comment>
<dbReference type="InterPro" id="IPR014729">
    <property type="entry name" value="Rossmann-like_a/b/a_fold"/>
</dbReference>
<proteinExistence type="predicted"/>
<accession>I7Z9G3</accession>
<dbReference type="Pfam" id="PF00582">
    <property type="entry name" value="Usp"/>
    <property type="match status" value="1"/>
</dbReference>
<dbReference type="SUPFAM" id="SSF52402">
    <property type="entry name" value="Adenine nucleotide alpha hydrolases-like"/>
    <property type="match status" value="2"/>
</dbReference>
<gene>
    <name evidence="2" type="ORF">WQQ_35170</name>
</gene>
<feature type="domain" description="UspA" evidence="1">
    <location>
        <begin position="154"/>
        <end position="255"/>
    </location>
</feature>
<reference evidence="2 3" key="1">
    <citation type="journal article" date="2012" name="J. Bacteriol.">
        <title>Genome Sequence of n-Alkane-Degrading Hydrocarboniphaga effusa Strain AP103T (ATCC BAA-332T).</title>
        <authorList>
            <person name="Chang H.K."/>
            <person name="Zylstra G.J."/>
            <person name="Chae J.C."/>
        </authorList>
    </citation>
    <scope>NUCLEOTIDE SEQUENCE [LARGE SCALE GENOMIC DNA]</scope>
    <source>
        <strain evidence="2 3">AP103</strain>
    </source>
</reference>
<dbReference type="Gene3D" id="3.40.50.620">
    <property type="entry name" value="HUPs"/>
    <property type="match status" value="2"/>
</dbReference>
<dbReference type="RefSeq" id="WP_007186456.1">
    <property type="nucleotide sequence ID" value="NZ_AKGD01000003.1"/>
</dbReference>
<dbReference type="STRING" id="1172194.WQQ_35170"/>
<dbReference type="Proteomes" id="UP000003704">
    <property type="component" value="Unassembled WGS sequence"/>
</dbReference>
<evidence type="ECO:0000259" key="1">
    <source>
        <dbReference type="Pfam" id="PF00582"/>
    </source>
</evidence>
<evidence type="ECO:0000313" key="2">
    <source>
        <dbReference type="EMBL" id="EIT68322.1"/>
    </source>
</evidence>
<keyword evidence="3" id="KW-1185">Reference proteome</keyword>